<dbReference type="Proteomes" id="UP000299102">
    <property type="component" value="Unassembled WGS sequence"/>
</dbReference>
<sequence length="206" mass="23940">MSVLFVVEKFPCRELTLASVFPLQIKISTRSSTSKRRNEHKKVCEVKKKHVENQGPFLYSWGLYNHVTQHKKLRVVDALRTYRRCDHEERSRRRAAGCTLTRPTAIGIWRRHASCLRVSRTFAGGGRRIRRAIPTHLRRSVEWKRDFVMFAYTRAFRLNVGRDGGAPARQTRAVVKARLCSSIRGGEYGMLKDTFILTRPSIFIEH</sequence>
<evidence type="ECO:0000313" key="1">
    <source>
        <dbReference type="EMBL" id="GBP28763.1"/>
    </source>
</evidence>
<comment type="caution">
    <text evidence="1">The sequence shown here is derived from an EMBL/GenBank/DDBJ whole genome shotgun (WGS) entry which is preliminary data.</text>
</comment>
<name>A0A4C1UQL3_EUMVA</name>
<dbReference type="EMBL" id="BGZK01000211">
    <property type="protein sequence ID" value="GBP28763.1"/>
    <property type="molecule type" value="Genomic_DNA"/>
</dbReference>
<gene>
    <name evidence="1" type="ORF">EVAR_19805_1</name>
</gene>
<accession>A0A4C1UQL3</accession>
<protein>
    <submittedName>
        <fullName evidence="1">Uncharacterized protein</fullName>
    </submittedName>
</protein>
<dbReference type="AlphaFoldDB" id="A0A4C1UQL3"/>
<proteinExistence type="predicted"/>
<organism evidence="1 2">
    <name type="scientific">Eumeta variegata</name>
    <name type="common">Bagworm moth</name>
    <name type="synonym">Eumeta japonica</name>
    <dbReference type="NCBI Taxonomy" id="151549"/>
    <lineage>
        <taxon>Eukaryota</taxon>
        <taxon>Metazoa</taxon>
        <taxon>Ecdysozoa</taxon>
        <taxon>Arthropoda</taxon>
        <taxon>Hexapoda</taxon>
        <taxon>Insecta</taxon>
        <taxon>Pterygota</taxon>
        <taxon>Neoptera</taxon>
        <taxon>Endopterygota</taxon>
        <taxon>Lepidoptera</taxon>
        <taxon>Glossata</taxon>
        <taxon>Ditrysia</taxon>
        <taxon>Tineoidea</taxon>
        <taxon>Psychidae</taxon>
        <taxon>Oiketicinae</taxon>
        <taxon>Eumeta</taxon>
    </lineage>
</organism>
<evidence type="ECO:0000313" key="2">
    <source>
        <dbReference type="Proteomes" id="UP000299102"/>
    </source>
</evidence>
<keyword evidence="2" id="KW-1185">Reference proteome</keyword>
<reference evidence="1 2" key="1">
    <citation type="journal article" date="2019" name="Commun. Biol.">
        <title>The bagworm genome reveals a unique fibroin gene that provides high tensile strength.</title>
        <authorList>
            <person name="Kono N."/>
            <person name="Nakamura H."/>
            <person name="Ohtoshi R."/>
            <person name="Tomita M."/>
            <person name="Numata K."/>
            <person name="Arakawa K."/>
        </authorList>
    </citation>
    <scope>NUCLEOTIDE SEQUENCE [LARGE SCALE GENOMIC DNA]</scope>
</reference>